<dbReference type="EC" id="2.7.7.7" evidence="1"/>
<evidence type="ECO:0000256" key="1">
    <source>
        <dbReference type="ARBA" id="ARBA00012417"/>
    </source>
</evidence>
<dbReference type="Gene3D" id="1.10.10.1600">
    <property type="entry name" value="Bacterial DNA polymerase III alpha subunit, thumb domain"/>
    <property type="match status" value="1"/>
</dbReference>
<dbReference type="SMART" id="SM00481">
    <property type="entry name" value="POLIIIAc"/>
    <property type="match status" value="1"/>
</dbReference>
<dbReference type="Gene3D" id="3.20.20.140">
    <property type="entry name" value="Metal-dependent hydrolases"/>
    <property type="match status" value="1"/>
</dbReference>
<dbReference type="InterPro" id="IPR041931">
    <property type="entry name" value="DNA_pol3_alpha_thumb_dom"/>
</dbReference>
<dbReference type="CDD" id="cd04485">
    <property type="entry name" value="DnaE_OBF"/>
    <property type="match status" value="1"/>
</dbReference>
<dbReference type="Pfam" id="PF14579">
    <property type="entry name" value="HHH_6"/>
    <property type="match status" value="1"/>
</dbReference>
<dbReference type="InterPro" id="IPR003141">
    <property type="entry name" value="Pol/His_phosphatase_N"/>
</dbReference>
<dbReference type="InterPro" id="IPR011708">
    <property type="entry name" value="DNA_pol3_alpha_NTPase_dom"/>
</dbReference>
<evidence type="ECO:0000256" key="6">
    <source>
        <dbReference type="ARBA" id="ARBA00022932"/>
    </source>
</evidence>
<dbReference type="NCBIfam" id="TIGR00594">
    <property type="entry name" value="polc"/>
    <property type="match status" value="1"/>
</dbReference>
<protein>
    <recommendedName>
        <fullName evidence="2">DNA polymerase III subunit alpha</fullName>
        <ecNumber evidence="1">2.7.7.7</ecNumber>
    </recommendedName>
</protein>
<evidence type="ECO:0000313" key="9">
    <source>
        <dbReference type="Proteomes" id="UP000290378"/>
    </source>
</evidence>
<accession>A0A6M8NAD2</accession>
<dbReference type="Gene3D" id="1.10.150.870">
    <property type="match status" value="1"/>
</dbReference>
<reference evidence="8 9" key="1">
    <citation type="submission" date="2017-09" db="EMBL/GenBank/DDBJ databases">
        <title>Genomics of the genus Arcobacter.</title>
        <authorList>
            <person name="Perez-Cataluna A."/>
            <person name="Figueras M.J."/>
            <person name="Salas-Masso N."/>
        </authorList>
    </citation>
    <scope>NUCLEOTIDE SEQUENCE [LARGE SCALE GENOMIC DNA]</scope>
    <source>
        <strain evidence="8 9">CECT 7834</strain>
    </source>
</reference>
<keyword evidence="6" id="KW-0239">DNA-directed DNA polymerase</keyword>
<dbReference type="InterPro" id="IPR004805">
    <property type="entry name" value="DnaE2/DnaE/PolC"/>
</dbReference>
<dbReference type="GO" id="GO:0006260">
    <property type="term" value="P:DNA replication"/>
    <property type="evidence" value="ECO:0007669"/>
    <property type="project" value="UniProtKB-KW"/>
</dbReference>
<keyword evidence="5" id="KW-0235">DNA replication</keyword>
<dbReference type="EMBL" id="NXII01000001">
    <property type="protein sequence ID" value="RXI42996.1"/>
    <property type="molecule type" value="Genomic_DNA"/>
</dbReference>
<dbReference type="Pfam" id="PF17657">
    <property type="entry name" value="DNA_pol3_finger"/>
    <property type="match status" value="1"/>
</dbReference>
<dbReference type="PANTHER" id="PTHR32294:SF0">
    <property type="entry name" value="DNA POLYMERASE III SUBUNIT ALPHA"/>
    <property type="match status" value="1"/>
</dbReference>
<comment type="caution">
    <text evidence="8">The sequence shown here is derived from an EMBL/GenBank/DDBJ whole genome shotgun (WGS) entry which is preliminary data.</text>
</comment>
<evidence type="ECO:0000256" key="2">
    <source>
        <dbReference type="ARBA" id="ARBA00019114"/>
    </source>
</evidence>
<keyword evidence="9" id="KW-1185">Reference proteome</keyword>
<dbReference type="InterPro" id="IPR004013">
    <property type="entry name" value="PHP_dom"/>
</dbReference>
<dbReference type="AlphaFoldDB" id="A0A6M8NAD2"/>
<name>A0A6M8NAD2_9BACT</name>
<dbReference type="Pfam" id="PF02811">
    <property type="entry name" value="PHP"/>
    <property type="match status" value="1"/>
</dbReference>
<dbReference type="Proteomes" id="UP000290378">
    <property type="component" value="Unassembled WGS sequence"/>
</dbReference>
<dbReference type="RefSeq" id="WP_129012292.1">
    <property type="nucleotide sequence ID" value="NZ_CBCSEI010000002.1"/>
</dbReference>
<dbReference type="GO" id="GO:0003887">
    <property type="term" value="F:DNA-directed DNA polymerase activity"/>
    <property type="evidence" value="ECO:0007669"/>
    <property type="project" value="UniProtKB-KW"/>
</dbReference>
<evidence type="ECO:0000256" key="5">
    <source>
        <dbReference type="ARBA" id="ARBA00022705"/>
    </source>
</evidence>
<keyword evidence="4" id="KW-0548">Nucleotidyltransferase</keyword>
<gene>
    <name evidence="8" type="ORF">CP963_00035</name>
</gene>
<sequence length="1188" mass="134804">MSDTPKFTHLHLHTEYSLLDGANKIKPLAKKVKKMGMTSVAMTDHGNMFGAIDFYNAMRAEGIKPIIGMEAYIHNSEDIGDKTNRQRFHLCLYAKNEIGYKNLMFLSSQAYMHGFYYYPRINKQLLRENSEGLVCSAACLQGEVNWHLNTQNERNVKNGAKGYEEAKRIALEYKEIFGDDFYLEIMRHGIGDQHFVDDQILRISKETGIKVVATNDTHYLEQKDADAHEAFMCIAMNKLYDDPNRLRHSVHEFYLKSPEQIAKLYADIPEAIEATQEIADKCNLTIKLGNPTPPNFKFTRQKLKELNLHIPEPNEEYSLENDKVLFIHECRAGLEDRLKIVPKEKHQEYKDRLEVEIEIINNMRFPGYMLIVWDFVIVAKQMGIPVGPGRGSAAGSLVAFSLKITDIDPIPYGLLFERFLNPERVSMPDIDMDFCQARRGEIIDYVVQQYGRANVAQIITFGKLLAKGVIRDVARVLDMPYAKADAMAKLIPDELGINLTSSWEKEPKIKELCDSDPQAARVWEYALALEGLNRNAGTHAAGVVISNEPLWKKTPLFKPSGLDTLATQYNGKYVEDVDLIKFDFLGLKTLTVIEEANKLIEQRHGKRVDFITADVNDKGVYDLIQTGNTMGLFQIESDGMQDLCKRLKPSNFEDIIAVLALYRPGPMESGMLDDFIDRKHGRAEINYFYDEFDAPLRPILETTYGVIVYQEQVMQIVQTIGGFSLGGADLVRRAMGKKIKEEMDRLKDEFAEGGVKKGYQKAHCEELFDLIVKFAGYGFNKSHSAAYALVTFYTSYLKKYYPSEFMAALLTLEKDNTDKVVKYVDEVKRLGLDLFPPDINKSDLVFSAKKIDGKEVVMFGMGAIKGAGDVAINSILKARNEGGLFSDLADFISRIDGSKVNKRVIESLTKAGAFDSFGYSRQALLNQIEKIVETVGKAAVAKKMATGSLFGDSDELTKIDIELEHLPEFEAKEILELEKASLGFYVSGHPLDEYRDKIDKINYTLSSQIDELEDGSQALFVGKIENITEKISKKGNKFGIATIMDFHGTIELMLFEDRLKELKEEYNLEEPIAFKVRISKDENFTRMNILKIETILDAQKEKIKTKQKEIQEPPLVIAIPFSHDENKIYQLFEIVAENQGKRELKILIKSKLADLELETGFKVTNNVEKLLHKIEGAYIIDETNTNNQ</sequence>
<evidence type="ECO:0000256" key="4">
    <source>
        <dbReference type="ARBA" id="ARBA00022695"/>
    </source>
</evidence>
<dbReference type="InterPro" id="IPR016195">
    <property type="entry name" value="Pol/histidinol_Pase-like"/>
</dbReference>
<dbReference type="InterPro" id="IPR029460">
    <property type="entry name" value="DNAPol_HHH"/>
</dbReference>
<dbReference type="CDD" id="cd12113">
    <property type="entry name" value="PHP_PolIIIA_DnaE3"/>
    <property type="match status" value="1"/>
</dbReference>
<evidence type="ECO:0000313" key="8">
    <source>
        <dbReference type="EMBL" id="RXI42996.1"/>
    </source>
</evidence>
<proteinExistence type="predicted"/>
<evidence type="ECO:0000256" key="3">
    <source>
        <dbReference type="ARBA" id="ARBA00022679"/>
    </source>
</evidence>
<dbReference type="SUPFAM" id="SSF89550">
    <property type="entry name" value="PHP domain-like"/>
    <property type="match status" value="1"/>
</dbReference>
<comment type="catalytic activity">
    <reaction evidence="7">
        <text>DNA(n) + a 2'-deoxyribonucleoside 5'-triphosphate = DNA(n+1) + diphosphate</text>
        <dbReference type="Rhea" id="RHEA:22508"/>
        <dbReference type="Rhea" id="RHEA-COMP:17339"/>
        <dbReference type="Rhea" id="RHEA-COMP:17340"/>
        <dbReference type="ChEBI" id="CHEBI:33019"/>
        <dbReference type="ChEBI" id="CHEBI:61560"/>
        <dbReference type="ChEBI" id="CHEBI:173112"/>
        <dbReference type="EC" id="2.7.7.7"/>
    </reaction>
</comment>
<dbReference type="NCBIfam" id="NF004226">
    <property type="entry name" value="PRK05673.1"/>
    <property type="match status" value="1"/>
</dbReference>
<dbReference type="PANTHER" id="PTHR32294">
    <property type="entry name" value="DNA POLYMERASE III SUBUNIT ALPHA"/>
    <property type="match status" value="1"/>
</dbReference>
<dbReference type="InterPro" id="IPR040982">
    <property type="entry name" value="DNA_pol3_finger"/>
</dbReference>
<dbReference type="GO" id="GO:0008408">
    <property type="term" value="F:3'-5' exonuclease activity"/>
    <property type="evidence" value="ECO:0007669"/>
    <property type="project" value="InterPro"/>
</dbReference>
<evidence type="ECO:0000256" key="7">
    <source>
        <dbReference type="ARBA" id="ARBA00049244"/>
    </source>
</evidence>
<dbReference type="Pfam" id="PF07733">
    <property type="entry name" value="DNA_pol3_alpha"/>
    <property type="match status" value="1"/>
</dbReference>
<organism evidence="8 9">
    <name type="scientific">Arcobacter cloacae</name>
    <dbReference type="NCBI Taxonomy" id="1054034"/>
    <lineage>
        <taxon>Bacteria</taxon>
        <taxon>Pseudomonadati</taxon>
        <taxon>Campylobacterota</taxon>
        <taxon>Epsilonproteobacteria</taxon>
        <taxon>Campylobacterales</taxon>
        <taxon>Arcobacteraceae</taxon>
        <taxon>Arcobacter</taxon>
    </lineage>
</organism>
<keyword evidence="3" id="KW-0808">Transferase</keyword>